<protein>
    <recommendedName>
        <fullName evidence="4">DUF19 domain-containing protein</fullName>
    </recommendedName>
</protein>
<organism evidence="2 3">
    <name type="scientific">Argiope bruennichi</name>
    <name type="common">Wasp spider</name>
    <name type="synonym">Aranea bruennichi</name>
    <dbReference type="NCBI Taxonomy" id="94029"/>
    <lineage>
        <taxon>Eukaryota</taxon>
        <taxon>Metazoa</taxon>
        <taxon>Ecdysozoa</taxon>
        <taxon>Arthropoda</taxon>
        <taxon>Chelicerata</taxon>
        <taxon>Arachnida</taxon>
        <taxon>Araneae</taxon>
        <taxon>Araneomorphae</taxon>
        <taxon>Entelegynae</taxon>
        <taxon>Araneoidea</taxon>
        <taxon>Araneidae</taxon>
        <taxon>Argiope</taxon>
    </lineage>
</organism>
<evidence type="ECO:0000313" key="3">
    <source>
        <dbReference type="Proteomes" id="UP000807504"/>
    </source>
</evidence>
<reference evidence="2" key="1">
    <citation type="journal article" date="2020" name="bioRxiv">
        <title>Chromosome-level reference genome of the European wasp spider Argiope bruennichi: a resource for studies on range expansion and evolutionary adaptation.</title>
        <authorList>
            <person name="Sheffer M.M."/>
            <person name="Hoppe A."/>
            <person name="Krehenwinkel H."/>
            <person name="Uhl G."/>
            <person name="Kuss A.W."/>
            <person name="Jensen L."/>
            <person name="Jensen C."/>
            <person name="Gillespie R.G."/>
            <person name="Hoff K.J."/>
            <person name="Prost S."/>
        </authorList>
    </citation>
    <scope>NUCLEOTIDE SEQUENCE</scope>
</reference>
<evidence type="ECO:0000313" key="2">
    <source>
        <dbReference type="EMBL" id="KAF8794924.1"/>
    </source>
</evidence>
<dbReference type="Proteomes" id="UP000807504">
    <property type="component" value="Unassembled WGS sequence"/>
</dbReference>
<gene>
    <name evidence="2" type="ORF">HNY73_002838</name>
</gene>
<keyword evidence="1" id="KW-0732">Signal</keyword>
<comment type="caution">
    <text evidence="2">The sequence shown here is derived from an EMBL/GenBank/DDBJ whole genome shotgun (WGS) entry which is preliminary data.</text>
</comment>
<sequence length="146" mass="16504">MDIQHTSLLLVVILTSHLFISNGSELNDKFLTEAQCISSAGDQEMCNAYLDLVSILPEKHLKPYYDCMNKILPNGIGKCSETEELYGSKEKLEELNACYKNNTDLPDGSDWTTNPDFRDFKDGVSIIGVKCLAQKRDCKKYKENEL</sequence>
<feature type="chain" id="PRO_5035939371" description="DUF19 domain-containing protein" evidence="1">
    <location>
        <begin position="24"/>
        <end position="146"/>
    </location>
</feature>
<evidence type="ECO:0000256" key="1">
    <source>
        <dbReference type="SAM" id="SignalP"/>
    </source>
</evidence>
<proteinExistence type="predicted"/>
<reference evidence="2" key="2">
    <citation type="submission" date="2020-06" db="EMBL/GenBank/DDBJ databases">
        <authorList>
            <person name="Sheffer M."/>
        </authorList>
    </citation>
    <scope>NUCLEOTIDE SEQUENCE</scope>
</reference>
<feature type="signal peptide" evidence="1">
    <location>
        <begin position="1"/>
        <end position="23"/>
    </location>
</feature>
<dbReference type="EMBL" id="JABXBU010000002">
    <property type="protein sequence ID" value="KAF8794924.1"/>
    <property type="molecule type" value="Genomic_DNA"/>
</dbReference>
<keyword evidence="3" id="KW-1185">Reference proteome</keyword>
<name>A0A8T0FUZ2_ARGBR</name>
<evidence type="ECO:0008006" key="4">
    <source>
        <dbReference type="Google" id="ProtNLM"/>
    </source>
</evidence>
<dbReference type="AlphaFoldDB" id="A0A8T0FUZ2"/>
<accession>A0A8T0FUZ2</accession>